<dbReference type="GO" id="GO:0004315">
    <property type="term" value="F:3-oxoacyl-[acyl-carrier-protein] synthase activity"/>
    <property type="evidence" value="ECO:0007669"/>
    <property type="project" value="InterPro"/>
</dbReference>
<dbReference type="Pfam" id="PF00109">
    <property type="entry name" value="ketoacyl-synt"/>
    <property type="match status" value="1"/>
</dbReference>
<dbReference type="InterPro" id="IPR009081">
    <property type="entry name" value="PP-bd_ACP"/>
</dbReference>
<dbReference type="InterPro" id="IPR042104">
    <property type="entry name" value="PKS_dehydratase_sf"/>
</dbReference>
<dbReference type="Pfam" id="PF21089">
    <property type="entry name" value="PKS_DH_N"/>
    <property type="match status" value="1"/>
</dbReference>
<dbReference type="GO" id="GO:0008168">
    <property type="term" value="F:methyltransferase activity"/>
    <property type="evidence" value="ECO:0007669"/>
    <property type="project" value="UniProtKB-KW"/>
</dbReference>
<dbReference type="Pfam" id="PF08659">
    <property type="entry name" value="KR"/>
    <property type="match status" value="1"/>
</dbReference>
<evidence type="ECO:0000256" key="7">
    <source>
        <dbReference type="PROSITE-ProRule" id="PRU01363"/>
    </source>
</evidence>
<dbReference type="InterPro" id="IPR016036">
    <property type="entry name" value="Malonyl_transacylase_ACP-bd"/>
</dbReference>
<dbReference type="GO" id="GO:0004312">
    <property type="term" value="F:fatty acid synthase activity"/>
    <property type="evidence" value="ECO:0007669"/>
    <property type="project" value="TreeGrafter"/>
</dbReference>
<evidence type="ECO:0000313" key="12">
    <source>
        <dbReference type="EMBL" id="OAR05948.1"/>
    </source>
</evidence>
<protein>
    <submittedName>
        <fullName evidence="12">Uncharacterized protein</fullName>
    </submittedName>
</protein>
<dbReference type="SUPFAM" id="SSF47336">
    <property type="entry name" value="ACP-like"/>
    <property type="match status" value="1"/>
</dbReference>
<feature type="active site" description="Proton donor; for dehydratase activity" evidence="7">
    <location>
        <position position="1207"/>
    </location>
</feature>
<dbReference type="GO" id="GO:0016491">
    <property type="term" value="F:oxidoreductase activity"/>
    <property type="evidence" value="ECO:0007669"/>
    <property type="project" value="UniProtKB-KW"/>
</dbReference>
<evidence type="ECO:0000259" key="11">
    <source>
        <dbReference type="PROSITE" id="PS52019"/>
    </source>
</evidence>
<reference evidence="12 13" key="1">
    <citation type="submission" date="2016-03" db="EMBL/GenBank/DDBJ databases">
        <title>Fine-scale spatial genetic structure of a fungal parasite of coffee scale insects.</title>
        <authorList>
            <person name="Jackson D."/>
            <person name="Zemenick K.A."/>
            <person name="Malloure B."/>
            <person name="Quandt C.A."/>
            <person name="James T.Y."/>
        </authorList>
    </citation>
    <scope>NUCLEOTIDE SEQUENCE [LARGE SCALE GENOMIC DNA]</scope>
    <source>
        <strain evidence="12 13">UM487</strain>
    </source>
</reference>
<dbReference type="InterPro" id="IPR014030">
    <property type="entry name" value="Ketoacyl_synth_N"/>
</dbReference>
<feature type="region of interest" description="N-terminal hotdog fold" evidence="7">
    <location>
        <begin position="997"/>
        <end position="1132"/>
    </location>
</feature>
<dbReference type="SUPFAM" id="SSF53901">
    <property type="entry name" value="Thiolase-like"/>
    <property type="match status" value="1"/>
</dbReference>
<comment type="caution">
    <text evidence="12">The sequence shown here is derived from an EMBL/GenBank/DDBJ whole genome shotgun (WGS) entry which is preliminary data.</text>
</comment>
<dbReference type="Pfam" id="PF08242">
    <property type="entry name" value="Methyltransf_12"/>
    <property type="match status" value="1"/>
</dbReference>
<dbReference type="PROSITE" id="PS00012">
    <property type="entry name" value="PHOSPHOPANTETHEINE"/>
    <property type="match status" value="1"/>
</dbReference>
<keyword evidence="2" id="KW-0597">Phosphoprotein</keyword>
<feature type="domain" description="Ketosynthase family 3 (KS3)" evidence="10">
    <location>
        <begin position="4"/>
        <end position="484"/>
    </location>
</feature>
<dbReference type="InterPro" id="IPR049552">
    <property type="entry name" value="PKS_DH_N"/>
</dbReference>
<dbReference type="OMA" id="SIIHPGL"/>
<feature type="active site" description="Proton acceptor; for dehydratase activity" evidence="7">
    <location>
        <position position="1029"/>
    </location>
</feature>
<dbReference type="InterPro" id="IPR049551">
    <property type="entry name" value="PKS_DH_C"/>
</dbReference>
<dbReference type="GO" id="GO:0006633">
    <property type="term" value="P:fatty acid biosynthetic process"/>
    <property type="evidence" value="ECO:0007669"/>
    <property type="project" value="InterPro"/>
</dbReference>
<feature type="compositionally biased region" description="Polar residues" evidence="8">
    <location>
        <begin position="365"/>
        <end position="382"/>
    </location>
</feature>
<accession>A0A179ITF3</accession>
<dbReference type="CDD" id="cd00833">
    <property type="entry name" value="PKS"/>
    <property type="match status" value="1"/>
</dbReference>
<dbReference type="Pfam" id="PF16197">
    <property type="entry name" value="KAsynt_C_assoc"/>
    <property type="match status" value="1"/>
</dbReference>
<sequence>MTSSEPIAIIGSGCRFAGGVSSPSEFWSLLRDPIDLSTKVPTDRFNIDAFYHPDSKHHGTTNIRNAYCLSEDIRRFDAPFFNISAVEAESIDPQQRLLLETVYEAVERAGIRPASLQGSQTGAFCGTMTDDYNQILHRDIDHAPLYTATGLARNNLSNRLSYFFDWKGPSMTIDTACSSSLVAVHLAVQSLREGGCRMAVACGTNLIMSPSFFIFASPLNMLSPTGRSRMWDTKADGYARGDGIVAVVLKRLSDAIADGDHIESVIRETSVNQDGQTMGITMPSGAAQAQLIRSTYAKAGLRPDQPEGRCQYFEAHGTGTQAGDPEEASAIADVFFPSLEAKAGKTSLELSATNGEVRSRDKSSFPENAGTNGTGGEQSPSKASINKILGEKLLVGSVKTVVGHTEGAAGLAGLLKASLSIHHGVIVPNLHFDTLNPKIDPFYHNLCIPTDVQLWPELPEGVPRRASVNSFGFGGTNAHAILESYHSDVSKTDHVEQCALQARNSSASLPFVFSASSEQSLATLLHSWSQHLSRNLKADYADLATSLFSRRDAFPHKLLMQASSTEELADKIDKELARIKEKTGPSSSMVRKTSASPKQILVIFTGQGSQWPRMGVDLFLASPQVSRWLEELQVSLDDLPAQYRPHYSLMDELAAAEDSSRLAEAAISQPLCTALQMIQIDLLRTIGFNISAVVGHSSGEIAAAYAAGVLCAADAIRIAHLRGLVAKFAGSGSHAGAMAAAGLSAEDARALCGRPEFRGRVAIAAFNSPQSVTLSGDFDAIGEIEYLLKTQQIFVRVLNVDKGYHSHHMVPCSEPYLAALQSAGIHAQACQSTRWFSSLRPGHEIDDGDLDSIQGSYWVENMLEPVHFTGAIAAAARAIKPDLVVELGPHAALKNPVRLCLSDSLSSANDAEIPYISLLARGKSGLDCFAQALGVFWAVASPDSCSLRSYIDLFGNRSTSMTSMVRTLPTYPFDHRQSYWAESRASAAFAYRPESSHLLLGTPTTEKTNGDWCWRNYLRLEEIPWLRGHKIESQIVFPATGYIAMVVEAAAIIAGTKSLRLIELRDLQIGNAIILKDSSSQSADVEILFKVQDFQMDSSSTRATAKFTCHASFAGGFRPCAHGAVLMTFGDQDQCLLPSRNTPPQELSQMNIDGLYSYWKQLGYGYEDLFRGITKCGRRKDWASGSMINPALIDPESSLIMHPAMMDTLLQGFLAAIGECHDGRLYTLFVPTGISRVTINPFFGGPDGLTDDEVAFEARVADFSYGGAEGDLAIFDLTGNCVLQFDGVKVSPLMAPTEADDRLMFSEIVWGPINPDFTIQNVQLVSEPTSDAIFEAQLAVLYMSQVLEQLSLDNGLRISLEGEKVVRWFHHVIGSVRAGAHPACASDVLHGTIDNVRSKLNASSFTVRGIDVIGDNMIPLLCGETTISEVLQQEDDFIHCLSKELVNHVSLGHMAAVAKQITFRYPHMRVLEVGAGSGSATAAILEGIGQSYYSYTYTDSSPQSFDTAKAAFTDRSSRFSCKVLDMETNPLEQGFAKHSYDLVFATNLPHPTVSLREALARLRSLLKPGGYLIFTAFINPDAVGVAFITCGFKSGWLSEMDSQRYEPTVVLESWEDILRDVGFSGIDSISASDGTVPSSSSVLVSQAVDNRMLRLREPLACAGEIEPKSDNLYIIGAVSPVAIKLFQELQTTLSLFFDKILIAPSLAHPHLRQLGSKSAALILDLDGPMLKNITDSQFETLKLVIDTCHTVLWTSYGSESINPHVGMNNGLLRSVAFENPHALYTHLNIVDSESLQAGTITEQLLRMIFFNSENDYALRNCVWSTEAELRVQNGKTWIPRLKSDCAMNKRYMSSRRLIHDNLDTQKSNVTMTESGELFEANEPAATMAAGGAVSIRVGYSTSGPLRVEGVGLLYFVVGVCSNTNTRVLALTSSCQSVVEVRPSWCQDVPSSICAADEAAYLCGVELSLLSQALLRQAATNSTVIVYGADNATQLAITTSAASLGVRPIFVTTNPENRASSTLSTVHVHRMTSTHELKRALNPYIKFTSVFLDASWPLNTDGGLGERLASLFPSSVHRESLHSLRDIPVQVFTGCKSHEPTGATVFLESVRSEALNLATSQLVPRLVNVQQAAEHNRSFSIIDWTSHEHVEVRLRPSGSAVLLSPTKTYLLAGMTGSLGRSVAEWMVCRGARYLALTSRNPKVEQWWIDEMANLGAKIMVLAMDVTDEASILKVHNTILGRFPKAGGIVNGATVIRDAWLSNMTYADWEDITKPKVQGSIALSEVYSDKDLDFFILMGSISGHIGNRSQSAYAAANAFMSSLISQRRSRGLVGSVISPGPILGVGYVSKTDSKLREQLNDAIGCYNLSEQDLHELFAEAILAGRPEAGRNPDIIAGFKKASPKTQPSIKWYQNAKLWHFVDSQDGGFSDEAPTSGTGARLSIREQLVSATTPAESASIIEAEFIAEVAGRLLLPEASISRETSLPELGVDSIIAVELRSWLAKEAGLMIPTIKMLGDHSIAQLVREGISA</sequence>
<dbReference type="GO" id="GO:0044550">
    <property type="term" value="P:secondary metabolite biosynthetic process"/>
    <property type="evidence" value="ECO:0007669"/>
    <property type="project" value="TreeGrafter"/>
</dbReference>
<evidence type="ECO:0000259" key="9">
    <source>
        <dbReference type="PROSITE" id="PS50075"/>
    </source>
</evidence>
<dbReference type="InterPro" id="IPR050091">
    <property type="entry name" value="PKS_NRPS_Biosynth_Enz"/>
</dbReference>
<dbReference type="InterPro" id="IPR016039">
    <property type="entry name" value="Thiolase-like"/>
</dbReference>
<evidence type="ECO:0000256" key="1">
    <source>
        <dbReference type="ARBA" id="ARBA00022450"/>
    </source>
</evidence>
<dbReference type="InterPro" id="IPR016035">
    <property type="entry name" value="Acyl_Trfase/lysoPLipase"/>
</dbReference>
<dbReference type="SUPFAM" id="SSF51735">
    <property type="entry name" value="NAD(P)-binding Rossmann-fold domains"/>
    <property type="match status" value="1"/>
</dbReference>
<dbReference type="Gene3D" id="3.40.47.10">
    <property type="match status" value="1"/>
</dbReference>
<dbReference type="Pfam" id="PF02801">
    <property type="entry name" value="Ketoacyl-synt_C"/>
    <property type="match status" value="2"/>
</dbReference>
<dbReference type="InterPro" id="IPR001227">
    <property type="entry name" value="Ac_transferase_dom_sf"/>
</dbReference>
<dbReference type="SMART" id="SM00823">
    <property type="entry name" value="PKS_PP"/>
    <property type="match status" value="1"/>
</dbReference>
<organism evidence="12 13">
    <name type="scientific">Cordyceps confragosa</name>
    <name type="common">Lecanicillium lecanii</name>
    <dbReference type="NCBI Taxonomy" id="2714763"/>
    <lineage>
        <taxon>Eukaryota</taxon>
        <taxon>Fungi</taxon>
        <taxon>Dikarya</taxon>
        <taxon>Ascomycota</taxon>
        <taxon>Pezizomycotina</taxon>
        <taxon>Sordariomycetes</taxon>
        <taxon>Hypocreomycetidae</taxon>
        <taxon>Hypocreales</taxon>
        <taxon>Cordycipitaceae</taxon>
        <taxon>Akanthomyces</taxon>
    </lineage>
</organism>
<dbReference type="Pfam" id="PF23297">
    <property type="entry name" value="ACP_SdgA_C"/>
    <property type="match status" value="1"/>
</dbReference>
<evidence type="ECO:0000256" key="3">
    <source>
        <dbReference type="ARBA" id="ARBA00022603"/>
    </source>
</evidence>
<dbReference type="SUPFAM" id="SSF52151">
    <property type="entry name" value="FabD/lysophospholipase-like"/>
    <property type="match status" value="1"/>
</dbReference>
<keyword evidence="4" id="KW-0808">Transferase</keyword>
<dbReference type="InterPro" id="IPR020841">
    <property type="entry name" value="PKS_Beta-ketoAc_synthase_dom"/>
</dbReference>
<proteinExistence type="predicted"/>
<dbReference type="Pfam" id="PF00698">
    <property type="entry name" value="Acyl_transf_1"/>
    <property type="match status" value="1"/>
</dbReference>
<dbReference type="SMART" id="SM00825">
    <property type="entry name" value="PKS_KS"/>
    <property type="match status" value="1"/>
</dbReference>
<dbReference type="InterPro" id="IPR020806">
    <property type="entry name" value="PKS_PP-bd"/>
</dbReference>
<dbReference type="Proteomes" id="UP000243081">
    <property type="component" value="Unassembled WGS sequence"/>
</dbReference>
<dbReference type="PANTHER" id="PTHR43775">
    <property type="entry name" value="FATTY ACID SYNTHASE"/>
    <property type="match status" value="1"/>
</dbReference>
<dbReference type="InterPro" id="IPR057326">
    <property type="entry name" value="KR_dom"/>
</dbReference>
<feature type="region of interest" description="Disordered" evidence="8">
    <location>
        <begin position="350"/>
        <end position="382"/>
    </location>
</feature>
<name>A0A179ITF3_CORDF</name>
<dbReference type="InterPro" id="IPR049900">
    <property type="entry name" value="PKS_mFAS_DH"/>
</dbReference>
<evidence type="ECO:0000256" key="2">
    <source>
        <dbReference type="ARBA" id="ARBA00022553"/>
    </source>
</evidence>
<keyword evidence="13" id="KW-1185">Reference proteome</keyword>
<dbReference type="SMART" id="SM00822">
    <property type="entry name" value="PKS_KR"/>
    <property type="match status" value="1"/>
</dbReference>
<feature type="domain" description="Carrier" evidence="9">
    <location>
        <begin position="2453"/>
        <end position="2529"/>
    </location>
</feature>
<dbReference type="Pfam" id="PF14765">
    <property type="entry name" value="PS-DH"/>
    <property type="match status" value="1"/>
</dbReference>
<dbReference type="InterPro" id="IPR014031">
    <property type="entry name" value="Ketoacyl_synth_C"/>
</dbReference>
<dbReference type="OrthoDB" id="329835at2759"/>
<dbReference type="CDD" id="cd02440">
    <property type="entry name" value="AdoMet_MTases"/>
    <property type="match status" value="1"/>
</dbReference>
<keyword evidence="6" id="KW-0511">Multifunctional enzyme</keyword>
<evidence type="ECO:0000256" key="5">
    <source>
        <dbReference type="ARBA" id="ARBA00023002"/>
    </source>
</evidence>
<dbReference type="SMART" id="SM00826">
    <property type="entry name" value="PKS_DH"/>
    <property type="match status" value="1"/>
</dbReference>
<dbReference type="GO" id="GO:0031177">
    <property type="term" value="F:phosphopantetheine binding"/>
    <property type="evidence" value="ECO:0007669"/>
    <property type="project" value="InterPro"/>
</dbReference>
<dbReference type="SMART" id="SM00827">
    <property type="entry name" value="PKS_AT"/>
    <property type="match status" value="1"/>
</dbReference>
<gene>
    <name evidence="12" type="ORF">LLEC1_01404</name>
</gene>
<evidence type="ECO:0000259" key="10">
    <source>
        <dbReference type="PROSITE" id="PS52004"/>
    </source>
</evidence>
<dbReference type="PANTHER" id="PTHR43775:SF48">
    <property type="entry name" value="HIGHLY REDUCING POLYKETIDE SYNTHASE SDGA"/>
    <property type="match status" value="1"/>
</dbReference>
<dbReference type="InterPro" id="IPR014043">
    <property type="entry name" value="Acyl_transferase_dom"/>
</dbReference>
<dbReference type="InterPro" id="IPR032821">
    <property type="entry name" value="PKS_assoc"/>
</dbReference>
<dbReference type="EMBL" id="LUKN01000011">
    <property type="protein sequence ID" value="OAR05948.1"/>
    <property type="molecule type" value="Genomic_DNA"/>
</dbReference>
<evidence type="ECO:0000313" key="13">
    <source>
        <dbReference type="Proteomes" id="UP000243081"/>
    </source>
</evidence>
<feature type="region of interest" description="C-terminal hotdog fold" evidence="7">
    <location>
        <begin position="1147"/>
        <end position="1299"/>
    </location>
</feature>
<dbReference type="InterPro" id="IPR006162">
    <property type="entry name" value="Ppantetheine_attach_site"/>
</dbReference>
<dbReference type="PROSITE" id="PS00606">
    <property type="entry name" value="KS3_1"/>
    <property type="match status" value="1"/>
</dbReference>
<dbReference type="InterPro" id="IPR018201">
    <property type="entry name" value="Ketoacyl_synth_AS"/>
</dbReference>
<dbReference type="InterPro" id="IPR036291">
    <property type="entry name" value="NAD(P)-bd_dom_sf"/>
</dbReference>
<dbReference type="Gene3D" id="3.10.129.110">
    <property type="entry name" value="Polyketide synthase dehydratase"/>
    <property type="match status" value="1"/>
</dbReference>
<evidence type="ECO:0000256" key="4">
    <source>
        <dbReference type="ARBA" id="ARBA00022679"/>
    </source>
</evidence>
<dbReference type="Gene3D" id="3.40.50.720">
    <property type="entry name" value="NAD(P)-binding Rossmann-like Domain"/>
    <property type="match status" value="1"/>
</dbReference>
<evidence type="ECO:0000256" key="8">
    <source>
        <dbReference type="SAM" id="MobiDB-lite"/>
    </source>
</evidence>
<dbReference type="PROSITE" id="PS52019">
    <property type="entry name" value="PKS_MFAS_DH"/>
    <property type="match status" value="1"/>
</dbReference>
<dbReference type="InterPro" id="IPR036736">
    <property type="entry name" value="ACP-like_sf"/>
</dbReference>
<dbReference type="SUPFAM" id="SSF53335">
    <property type="entry name" value="S-adenosyl-L-methionine-dependent methyltransferases"/>
    <property type="match status" value="1"/>
</dbReference>
<dbReference type="Gene3D" id="3.40.366.10">
    <property type="entry name" value="Malonyl-Coenzyme A Acyl Carrier Protein, domain 2"/>
    <property type="match status" value="1"/>
</dbReference>
<keyword evidence="1" id="KW-0596">Phosphopantetheine</keyword>
<dbReference type="SUPFAM" id="SSF55048">
    <property type="entry name" value="Probable ACP-binding domain of malonyl-CoA ACP transacylase"/>
    <property type="match status" value="1"/>
</dbReference>
<dbReference type="InterPro" id="IPR029063">
    <property type="entry name" value="SAM-dependent_MTases_sf"/>
</dbReference>
<dbReference type="PROSITE" id="PS50075">
    <property type="entry name" value="CARRIER"/>
    <property type="match status" value="1"/>
</dbReference>
<dbReference type="Gene3D" id="1.10.1200.10">
    <property type="entry name" value="ACP-like"/>
    <property type="match status" value="1"/>
</dbReference>
<keyword evidence="3" id="KW-0489">Methyltransferase</keyword>
<dbReference type="InterPro" id="IPR013217">
    <property type="entry name" value="Methyltransf_12"/>
</dbReference>
<dbReference type="PROSITE" id="PS52004">
    <property type="entry name" value="KS3_2"/>
    <property type="match status" value="1"/>
</dbReference>
<dbReference type="GO" id="GO:0032259">
    <property type="term" value="P:methylation"/>
    <property type="evidence" value="ECO:0007669"/>
    <property type="project" value="UniProtKB-KW"/>
</dbReference>
<dbReference type="Gene3D" id="3.40.50.150">
    <property type="entry name" value="Vaccinia Virus protein VP39"/>
    <property type="match status" value="1"/>
</dbReference>
<keyword evidence="5" id="KW-0560">Oxidoreductase</keyword>
<feature type="domain" description="PKS/mFAS DH" evidence="11">
    <location>
        <begin position="997"/>
        <end position="1299"/>
    </location>
</feature>
<dbReference type="InterPro" id="IPR020807">
    <property type="entry name" value="PKS_DH"/>
</dbReference>
<dbReference type="InterPro" id="IPR013968">
    <property type="entry name" value="PKS_KR"/>
</dbReference>
<evidence type="ECO:0000256" key="6">
    <source>
        <dbReference type="ARBA" id="ARBA00023268"/>
    </source>
</evidence>